<dbReference type="EMBL" id="GBHO01021087">
    <property type="protein sequence ID" value="JAG22517.1"/>
    <property type="molecule type" value="Transcribed_RNA"/>
</dbReference>
<reference evidence="2" key="1">
    <citation type="journal article" date="2014" name="PLoS ONE">
        <title>Transcriptome-Based Identification of ABC Transporters in the Western Tarnished Plant Bug Lygus hesperus.</title>
        <authorList>
            <person name="Hull J.J."/>
            <person name="Chaney K."/>
            <person name="Geib S.M."/>
            <person name="Fabrick J.A."/>
            <person name="Brent C.S."/>
            <person name="Walsh D."/>
            <person name="Lavine L.C."/>
        </authorList>
    </citation>
    <scope>NUCLEOTIDE SEQUENCE</scope>
</reference>
<sequence>RKHPVHEEPSVAEPFDYPETVEPTPAVRRRILKTRKRLLHAEPEEIVESDTPRKRITVTRKRVIQTDSASSYGGNDEMQTLYNYQYSIPGDKGSSVMVTQLYMTGDKETSDMNNDADFKELMDNMYGRALENQGADHESSEDLHSYERDQIFGSDDGRKSVDETSERYSSTTRSIQQAEVPVKVPVEETQLEKQEVMDQDVQGGEETFNVPEEEETTSLYTPEYDYYDDEVVDEHETNQNVDSKSESGDFELDPTYVTLFPYDTTDSSSKTEVEVPKSSTESIELDPTYVTLFPYDTTDAVSTTEEVEVPKSSTESIELDPTYVTLFPYD</sequence>
<protein>
    <submittedName>
        <fullName evidence="2">Zonadhesin</fullName>
    </submittedName>
</protein>
<gene>
    <name evidence="2" type="primary">Zan_2</name>
    <name evidence="2" type="ORF">CM83_6192</name>
</gene>
<reference evidence="2" key="2">
    <citation type="submission" date="2014-07" db="EMBL/GenBank/DDBJ databases">
        <authorList>
            <person name="Hull J."/>
        </authorList>
    </citation>
    <scope>NUCLEOTIDE SEQUENCE</scope>
</reference>
<feature type="region of interest" description="Disordered" evidence="1">
    <location>
        <begin position="132"/>
        <end position="183"/>
    </location>
</feature>
<feature type="region of interest" description="Disordered" evidence="1">
    <location>
        <begin position="1"/>
        <end position="24"/>
    </location>
</feature>
<feature type="compositionally biased region" description="Basic and acidic residues" evidence="1">
    <location>
        <begin position="134"/>
        <end position="166"/>
    </location>
</feature>
<dbReference type="AlphaFoldDB" id="A0A0A9XP60"/>
<feature type="non-terminal residue" evidence="2">
    <location>
        <position position="1"/>
    </location>
</feature>
<organism evidence="2">
    <name type="scientific">Lygus hesperus</name>
    <name type="common">Western plant bug</name>
    <dbReference type="NCBI Taxonomy" id="30085"/>
    <lineage>
        <taxon>Eukaryota</taxon>
        <taxon>Metazoa</taxon>
        <taxon>Ecdysozoa</taxon>
        <taxon>Arthropoda</taxon>
        <taxon>Hexapoda</taxon>
        <taxon>Insecta</taxon>
        <taxon>Pterygota</taxon>
        <taxon>Neoptera</taxon>
        <taxon>Paraneoptera</taxon>
        <taxon>Hemiptera</taxon>
        <taxon>Heteroptera</taxon>
        <taxon>Panheteroptera</taxon>
        <taxon>Cimicomorpha</taxon>
        <taxon>Miridae</taxon>
        <taxon>Mirini</taxon>
        <taxon>Lygus</taxon>
    </lineage>
</organism>
<evidence type="ECO:0000256" key="1">
    <source>
        <dbReference type="SAM" id="MobiDB-lite"/>
    </source>
</evidence>
<feature type="region of interest" description="Disordered" evidence="1">
    <location>
        <begin position="261"/>
        <end position="282"/>
    </location>
</feature>
<name>A0A0A9XP60_LYGHE</name>
<feature type="non-terminal residue" evidence="2">
    <location>
        <position position="330"/>
    </location>
</feature>
<evidence type="ECO:0000313" key="2">
    <source>
        <dbReference type="EMBL" id="JAG22517.1"/>
    </source>
</evidence>
<accession>A0A0A9XP60</accession>
<proteinExistence type="predicted"/>